<dbReference type="Gene3D" id="3.40.190.290">
    <property type="match status" value="1"/>
</dbReference>
<evidence type="ECO:0000256" key="2">
    <source>
        <dbReference type="ARBA" id="ARBA00023015"/>
    </source>
</evidence>
<keyword evidence="3" id="KW-0238">DNA-binding</keyword>
<dbReference type="Gene3D" id="1.10.10.10">
    <property type="entry name" value="Winged helix-like DNA-binding domain superfamily/Winged helix DNA-binding domain"/>
    <property type="match status" value="1"/>
</dbReference>
<dbReference type="PROSITE" id="PS50931">
    <property type="entry name" value="HTH_LYSR"/>
    <property type="match status" value="1"/>
</dbReference>
<dbReference type="CDD" id="cd08422">
    <property type="entry name" value="PBP2_CrgA_like"/>
    <property type="match status" value="1"/>
</dbReference>
<name>A0A5B0GP46_9BURK</name>
<dbReference type="AlphaFoldDB" id="A0A5B0GP46"/>
<dbReference type="SUPFAM" id="SSF53850">
    <property type="entry name" value="Periplasmic binding protein-like II"/>
    <property type="match status" value="1"/>
</dbReference>
<dbReference type="Pfam" id="PF03466">
    <property type="entry name" value="LysR_substrate"/>
    <property type="match status" value="1"/>
</dbReference>
<evidence type="ECO:0000313" key="6">
    <source>
        <dbReference type="EMBL" id="KAA1003750.1"/>
    </source>
</evidence>
<dbReference type="InterPro" id="IPR058163">
    <property type="entry name" value="LysR-type_TF_proteobact-type"/>
</dbReference>
<proteinExistence type="inferred from homology"/>
<dbReference type="Proteomes" id="UP000325273">
    <property type="component" value="Unassembled WGS sequence"/>
</dbReference>
<keyword evidence="7" id="KW-1185">Reference proteome</keyword>
<keyword evidence="4" id="KW-0804">Transcription</keyword>
<comment type="caution">
    <text evidence="6">The sequence shown here is derived from an EMBL/GenBank/DDBJ whole genome shotgun (WGS) entry which is preliminary data.</text>
</comment>
<dbReference type="RefSeq" id="WP_149674369.1">
    <property type="nucleotide sequence ID" value="NZ_VTUZ01000033.1"/>
</dbReference>
<dbReference type="PANTHER" id="PTHR30537">
    <property type="entry name" value="HTH-TYPE TRANSCRIPTIONAL REGULATOR"/>
    <property type="match status" value="1"/>
</dbReference>
<organism evidence="6 7">
    <name type="scientific">Paraburkholderia panacisoli</name>
    <dbReference type="NCBI Taxonomy" id="2603818"/>
    <lineage>
        <taxon>Bacteria</taxon>
        <taxon>Pseudomonadati</taxon>
        <taxon>Pseudomonadota</taxon>
        <taxon>Betaproteobacteria</taxon>
        <taxon>Burkholderiales</taxon>
        <taxon>Burkholderiaceae</taxon>
        <taxon>Paraburkholderia</taxon>
    </lineage>
</organism>
<sequence>MKNSGLDQLHAIELFCAAAKAQSFTAGATALGVTPSAISKAVQRLENRLGLKLFQRTTRAIRLTEDGLAYYKTCQAALESIQQAERVLTRHGMPRGELRISLPYSYGIKRVIPLIPKYVKRYLGQVNVVVSLSNALADFVTQNFDLAIRLGHVADSRLVARTLHEARYRVVASPAYLRGRDVPMRPEQLRDYDCLGLLMPDTGRVLSWTFSANAGAAYEVPIRPKIAFDHPLATLAGVLNDGGFAQLLDFTVDDELRSGRLVEVLTDCGPPPQAVSVVYPSNRHTSTKVRTFVDFLVEAGGAGQG</sequence>
<dbReference type="GO" id="GO:0043565">
    <property type="term" value="F:sequence-specific DNA binding"/>
    <property type="evidence" value="ECO:0007669"/>
    <property type="project" value="TreeGrafter"/>
</dbReference>
<dbReference type="GO" id="GO:0003700">
    <property type="term" value="F:DNA-binding transcription factor activity"/>
    <property type="evidence" value="ECO:0007669"/>
    <property type="project" value="InterPro"/>
</dbReference>
<protein>
    <submittedName>
        <fullName evidence="6">LysR family transcriptional regulator</fullName>
    </submittedName>
</protein>
<evidence type="ECO:0000313" key="7">
    <source>
        <dbReference type="Proteomes" id="UP000325273"/>
    </source>
</evidence>
<keyword evidence="2" id="KW-0805">Transcription regulation</keyword>
<gene>
    <name evidence="6" type="ORF">FVF58_35425</name>
</gene>
<feature type="domain" description="HTH lysR-type" evidence="5">
    <location>
        <begin position="7"/>
        <end position="64"/>
    </location>
</feature>
<evidence type="ECO:0000256" key="1">
    <source>
        <dbReference type="ARBA" id="ARBA00009437"/>
    </source>
</evidence>
<dbReference type="PANTHER" id="PTHR30537:SF5">
    <property type="entry name" value="HTH-TYPE TRANSCRIPTIONAL ACTIVATOR TTDR-RELATED"/>
    <property type="match status" value="1"/>
</dbReference>
<accession>A0A5B0GP46</accession>
<comment type="similarity">
    <text evidence="1">Belongs to the LysR transcriptional regulatory family.</text>
</comment>
<dbReference type="PRINTS" id="PR00039">
    <property type="entry name" value="HTHLYSR"/>
</dbReference>
<reference evidence="6 7" key="1">
    <citation type="submission" date="2019-08" db="EMBL/GenBank/DDBJ databases">
        <title>Paraburkholderia sp. DCY113.</title>
        <authorList>
            <person name="Kang J."/>
        </authorList>
    </citation>
    <scope>NUCLEOTIDE SEQUENCE [LARGE SCALE GENOMIC DNA]</scope>
    <source>
        <strain evidence="6 7">DCY113</strain>
    </source>
</reference>
<dbReference type="FunFam" id="1.10.10.10:FF:000001">
    <property type="entry name" value="LysR family transcriptional regulator"/>
    <property type="match status" value="1"/>
</dbReference>
<evidence type="ECO:0000256" key="4">
    <source>
        <dbReference type="ARBA" id="ARBA00023163"/>
    </source>
</evidence>
<dbReference type="SUPFAM" id="SSF46785">
    <property type="entry name" value="Winged helix' DNA-binding domain"/>
    <property type="match status" value="1"/>
</dbReference>
<dbReference type="InterPro" id="IPR036388">
    <property type="entry name" value="WH-like_DNA-bd_sf"/>
</dbReference>
<dbReference type="Pfam" id="PF00126">
    <property type="entry name" value="HTH_1"/>
    <property type="match status" value="1"/>
</dbReference>
<dbReference type="EMBL" id="VTUZ01000033">
    <property type="protein sequence ID" value="KAA1003750.1"/>
    <property type="molecule type" value="Genomic_DNA"/>
</dbReference>
<dbReference type="GO" id="GO:0006351">
    <property type="term" value="P:DNA-templated transcription"/>
    <property type="evidence" value="ECO:0007669"/>
    <property type="project" value="TreeGrafter"/>
</dbReference>
<dbReference type="InterPro" id="IPR036390">
    <property type="entry name" value="WH_DNA-bd_sf"/>
</dbReference>
<evidence type="ECO:0000259" key="5">
    <source>
        <dbReference type="PROSITE" id="PS50931"/>
    </source>
</evidence>
<dbReference type="InterPro" id="IPR005119">
    <property type="entry name" value="LysR_subst-bd"/>
</dbReference>
<evidence type="ECO:0000256" key="3">
    <source>
        <dbReference type="ARBA" id="ARBA00023125"/>
    </source>
</evidence>
<dbReference type="InterPro" id="IPR000847">
    <property type="entry name" value="LysR_HTH_N"/>
</dbReference>